<dbReference type="RefSeq" id="WP_200592006.1">
    <property type="nucleotide sequence ID" value="NZ_JAEPBG010000004.1"/>
</dbReference>
<dbReference type="EMBL" id="JAEPBG010000004">
    <property type="protein sequence ID" value="MBK4735228.1"/>
    <property type="molecule type" value="Genomic_DNA"/>
</dbReference>
<keyword evidence="2" id="KW-1185">Reference proteome</keyword>
<accession>A0A934SU24</accession>
<proteinExistence type="predicted"/>
<dbReference type="Proteomes" id="UP000622890">
    <property type="component" value="Unassembled WGS sequence"/>
</dbReference>
<gene>
    <name evidence="1" type="ORF">JJB74_11450</name>
</gene>
<protein>
    <submittedName>
        <fullName evidence="1">Uncharacterized protein</fullName>
    </submittedName>
</protein>
<organism evidence="1 2">
    <name type="scientific">Noviherbaspirillum pedocola</name>
    <dbReference type="NCBI Taxonomy" id="2801341"/>
    <lineage>
        <taxon>Bacteria</taxon>
        <taxon>Pseudomonadati</taxon>
        <taxon>Pseudomonadota</taxon>
        <taxon>Betaproteobacteria</taxon>
        <taxon>Burkholderiales</taxon>
        <taxon>Oxalobacteraceae</taxon>
        <taxon>Noviherbaspirillum</taxon>
    </lineage>
</organism>
<comment type="caution">
    <text evidence="1">The sequence shown here is derived from an EMBL/GenBank/DDBJ whole genome shotgun (WGS) entry which is preliminary data.</text>
</comment>
<evidence type="ECO:0000313" key="2">
    <source>
        <dbReference type="Proteomes" id="UP000622890"/>
    </source>
</evidence>
<dbReference type="AlphaFoldDB" id="A0A934SU24"/>
<name>A0A934SU24_9BURK</name>
<evidence type="ECO:0000313" key="1">
    <source>
        <dbReference type="EMBL" id="MBK4735228.1"/>
    </source>
</evidence>
<sequence length="45" mass="5125">MSERQRYAVLNLPAVPEVSAIKIVFNRRSAIIITFTTPEKEHIQG</sequence>
<reference evidence="1" key="1">
    <citation type="submission" date="2021-01" db="EMBL/GenBank/DDBJ databases">
        <title>Genome sequence of strain Noviherbaspirillum sp. DKR-6.</title>
        <authorList>
            <person name="Chaudhary D.K."/>
        </authorList>
    </citation>
    <scope>NUCLEOTIDE SEQUENCE</scope>
    <source>
        <strain evidence="1">DKR-6</strain>
    </source>
</reference>